<protein>
    <submittedName>
        <fullName evidence="1">Uncharacterized protein</fullName>
    </submittedName>
</protein>
<evidence type="ECO:0000313" key="1">
    <source>
        <dbReference type="EMBL" id="KAL2846862.1"/>
    </source>
</evidence>
<gene>
    <name evidence="1" type="ORF">BJY01DRAFT_172296</name>
</gene>
<keyword evidence="2" id="KW-1185">Reference proteome</keyword>
<sequence length="107" mass="12116">MSHQKIKSVIFKANSELGQELNIWKTSPDGQPIKRVFGISKQNNAFLYDSPPVIHPTSQLVVWAVSGFSIIFIDVEHDEFREERITSTGEKRGMYFLASLDTRGEAC</sequence>
<organism evidence="1 2">
    <name type="scientific">Aspergillus pseudoustus</name>
    <dbReference type="NCBI Taxonomy" id="1810923"/>
    <lineage>
        <taxon>Eukaryota</taxon>
        <taxon>Fungi</taxon>
        <taxon>Dikarya</taxon>
        <taxon>Ascomycota</taxon>
        <taxon>Pezizomycotina</taxon>
        <taxon>Eurotiomycetes</taxon>
        <taxon>Eurotiomycetidae</taxon>
        <taxon>Eurotiales</taxon>
        <taxon>Aspergillaceae</taxon>
        <taxon>Aspergillus</taxon>
        <taxon>Aspergillus subgen. Nidulantes</taxon>
    </lineage>
</organism>
<dbReference type="EMBL" id="JBFXLU010000060">
    <property type="protein sequence ID" value="KAL2846862.1"/>
    <property type="molecule type" value="Genomic_DNA"/>
</dbReference>
<reference evidence="1 2" key="1">
    <citation type="submission" date="2024-07" db="EMBL/GenBank/DDBJ databases">
        <title>Section-level genome sequencing and comparative genomics of Aspergillus sections Usti and Cavernicolus.</title>
        <authorList>
            <consortium name="Lawrence Berkeley National Laboratory"/>
            <person name="Nybo J.L."/>
            <person name="Vesth T.C."/>
            <person name="Theobald S."/>
            <person name="Frisvad J.C."/>
            <person name="Larsen T.O."/>
            <person name="Kjaerboelling I."/>
            <person name="Rothschild-Mancinelli K."/>
            <person name="Lyhne E.K."/>
            <person name="Kogle M.E."/>
            <person name="Barry K."/>
            <person name="Clum A."/>
            <person name="Na H."/>
            <person name="Ledsgaard L."/>
            <person name="Lin J."/>
            <person name="Lipzen A."/>
            <person name="Kuo A."/>
            <person name="Riley R."/>
            <person name="Mondo S."/>
            <person name="Labutti K."/>
            <person name="Haridas S."/>
            <person name="Pangalinan J."/>
            <person name="Salamov A.A."/>
            <person name="Simmons B.A."/>
            <person name="Magnuson J.K."/>
            <person name="Chen J."/>
            <person name="Drula E."/>
            <person name="Henrissat B."/>
            <person name="Wiebenga A."/>
            <person name="Lubbers R.J."/>
            <person name="Gomes A.C."/>
            <person name="Makela M.R."/>
            <person name="Stajich J."/>
            <person name="Grigoriev I.V."/>
            <person name="Mortensen U.H."/>
            <person name="De Vries R.P."/>
            <person name="Baker S.E."/>
            <person name="Andersen M.R."/>
        </authorList>
    </citation>
    <scope>NUCLEOTIDE SEQUENCE [LARGE SCALE GENOMIC DNA]</scope>
    <source>
        <strain evidence="1 2">CBS 123904</strain>
    </source>
</reference>
<comment type="caution">
    <text evidence="1">The sequence shown here is derived from an EMBL/GenBank/DDBJ whole genome shotgun (WGS) entry which is preliminary data.</text>
</comment>
<proteinExistence type="predicted"/>
<accession>A0ABR4K3F2</accession>
<evidence type="ECO:0000313" key="2">
    <source>
        <dbReference type="Proteomes" id="UP001610446"/>
    </source>
</evidence>
<name>A0ABR4K3F2_9EURO</name>
<dbReference type="Proteomes" id="UP001610446">
    <property type="component" value="Unassembled WGS sequence"/>
</dbReference>